<evidence type="ECO:0000313" key="1">
    <source>
        <dbReference type="EMBL" id="CAL1377237.1"/>
    </source>
</evidence>
<organism evidence="1 2">
    <name type="scientific">Linum trigynum</name>
    <dbReference type="NCBI Taxonomy" id="586398"/>
    <lineage>
        <taxon>Eukaryota</taxon>
        <taxon>Viridiplantae</taxon>
        <taxon>Streptophyta</taxon>
        <taxon>Embryophyta</taxon>
        <taxon>Tracheophyta</taxon>
        <taxon>Spermatophyta</taxon>
        <taxon>Magnoliopsida</taxon>
        <taxon>eudicotyledons</taxon>
        <taxon>Gunneridae</taxon>
        <taxon>Pentapetalae</taxon>
        <taxon>rosids</taxon>
        <taxon>fabids</taxon>
        <taxon>Malpighiales</taxon>
        <taxon>Linaceae</taxon>
        <taxon>Linum</taxon>
    </lineage>
</organism>
<keyword evidence="2" id="KW-1185">Reference proteome</keyword>
<sequence>MILAAAFGPSCYAEAAQDPRWNAVMIEELKALSGNDTWDITDLPGVVKAVGNRWVFRIKYNPYGSIERYV</sequence>
<accession>A0AAV2DUL2</accession>
<gene>
    <name evidence="1" type="ORF">LTRI10_LOCUS18901</name>
</gene>
<name>A0AAV2DUL2_9ROSI</name>
<evidence type="ECO:0000313" key="2">
    <source>
        <dbReference type="Proteomes" id="UP001497516"/>
    </source>
</evidence>
<reference evidence="1 2" key="1">
    <citation type="submission" date="2024-04" db="EMBL/GenBank/DDBJ databases">
        <authorList>
            <person name="Fracassetti M."/>
        </authorList>
    </citation>
    <scope>NUCLEOTIDE SEQUENCE [LARGE SCALE GENOMIC DNA]</scope>
</reference>
<protein>
    <submittedName>
        <fullName evidence="1">Uncharacterized protein</fullName>
    </submittedName>
</protein>
<dbReference type="EMBL" id="OZ034816">
    <property type="protein sequence ID" value="CAL1377237.1"/>
    <property type="molecule type" value="Genomic_DNA"/>
</dbReference>
<dbReference type="AlphaFoldDB" id="A0AAV2DUL2"/>
<dbReference type="Proteomes" id="UP001497516">
    <property type="component" value="Chromosome 3"/>
</dbReference>
<proteinExistence type="predicted"/>